<dbReference type="Proteomes" id="UP000809081">
    <property type="component" value="Unassembled WGS sequence"/>
</dbReference>
<dbReference type="PIRSF" id="PIRSF012565">
    <property type="entry name" value="DUF1027"/>
    <property type="match status" value="1"/>
</dbReference>
<sequence length="218" mass="25844">MRKEITADMYNYNKFPGPQFVFFENQVKCDDYQFTLVDNVKDAFDVTVFNQRFSEILLKYDYIVGDWGNEQLRLRGFYKDRQDIKRLSRISRLEDYLKEYCNYGCAYFILENSQPIELVFEEEMLPKRKRRRKSKSKGADASLKPSTDKGRSKERKSSSQSTKQAKQKLEPTFTSKKRQSSQKSRPRQLAESSKTKSSQGRQAFTIRKKQERKQSDRA</sequence>
<evidence type="ECO:0000256" key="1">
    <source>
        <dbReference type="SAM" id="MobiDB-lite"/>
    </source>
</evidence>
<protein>
    <submittedName>
        <fullName evidence="2">Uncharacterized protein YutD</fullName>
    </submittedName>
</protein>
<dbReference type="Gene3D" id="3.50.4.20">
    <property type="match status" value="1"/>
</dbReference>
<dbReference type="Pfam" id="PF06265">
    <property type="entry name" value="YutD-like"/>
    <property type="match status" value="1"/>
</dbReference>
<gene>
    <name evidence="2" type="ORF">JOC31_000236</name>
</gene>
<keyword evidence="3" id="KW-1185">Reference proteome</keyword>
<evidence type="ECO:0000313" key="3">
    <source>
        <dbReference type="Proteomes" id="UP000809081"/>
    </source>
</evidence>
<dbReference type="InterPro" id="IPR009370">
    <property type="entry name" value="YutD-like"/>
</dbReference>
<name>A0ABS2PJB3_9STRE</name>
<dbReference type="RefSeq" id="WP_205016394.1">
    <property type="nucleotide sequence ID" value="NZ_JAFBEI010000003.1"/>
</dbReference>
<comment type="caution">
    <text evidence="2">The sequence shown here is derived from an EMBL/GenBank/DDBJ whole genome shotgun (WGS) entry which is preliminary data.</text>
</comment>
<feature type="compositionally biased region" description="Polar residues" evidence="1">
    <location>
        <begin position="190"/>
        <end position="202"/>
    </location>
</feature>
<dbReference type="EMBL" id="JAFBEI010000003">
    <property type="protein sequence ID" value="MBM7635444.1"/>
    <property type="molecule type" value="Genomic_DNA"/>
</dbReference>
<dbReference type="InterPro" id="IPR038141">
    <property type="entry name" value="YutD-like_sf"/>
</dbReference>
<feature type="compositionally biased region" description="Basic and acidic residues" evidence="1">
    <location>
        <begin position="146"/>
        <end position="157"/>
    </location>
</feature>
<accession>A0ABS2PJB3</accession>
<feature type="compositionally biased region" description="Basic residues" evidence="1">
    <location>
        <begin position="127"/>
        <end position="136"/>
    </location>
</feature>
<organism evidence="2 3">
    <name type="scientific">Streptococcus saliviloxodontae</name>
    <dbReference type="NCBI Taxonomy" id="1349416"/>
    <lineage>
        <taxon>Bacteria</taxon>
        <taxon>Bacillati</taxon>
        <taxon>Bacillota</taxon>
        <taxon>Bacilli</taxon>
        <taxon>Lactobacillales</taxon>
        <taxon>Streptococcaceae</taxon>
        <taxon>Streptococcus</taxon>
    </lineage>
</organism>
<reference evidence="2 3" key="1">
    <citation type="submission" date="2021-01" db="EMBL/GenBank/DDBJ databases">
        <title>Genomic Encyclopedia of Type Strains, Phase IV (KMG-IV): sequencing the most valuable type-strain genomes for metagenomic binning, comparative biology and taxonomic classification.</title>
        <authorList>
            <person name="Goeker M."/>
        </authorList>
    </citation>
    <scope>NUCLEOTIDE SEQUENCE [LARGE SCALE GENOMIC DNA]</scope>
    <source>
        <strain evidence="2 3">DSM 27513</strain>
    </source>
</reference>
<feature type="region of interest" description="Disordered" evidence="1">
    <location>
        <begin position="127"/>
        <end position="218"/>
    </location>
</feature>
<feature type="compositionally biased region" description="Basic residues" evidence="1">
    <location>
        <begin position="175"/>
        <end position="186"/>
    </location>
</feature>
<evidence type="ECO:0000313" key="2">
    <source>
        <dbReference type="EMBL" id="MBM7635444.1"/>
    </source>
</evidence>
<proteinExistence type="predicted"/>